<dbReference type="InterPro" id="IPR014951">
    <property type="entry name" value="DUF1822"/>
</dbReference>
<evidence type="ECO:0008006" key="3">
    <source>
        <dbReference type="Google" id="ProtNLM"/>
    </source>
</evidence>
<dbReference type="RefSeq" id="WP_017747614.1">
    <property type="nucleotide sequence ID" value="NZ_KQ976354.1"/>
</dbReference>
<sequence length="374" mass="42880">MVNGSVYSQNRRWKLPPEVIYLETEHFESAKEISDQNLNEAHQWKIYLNALALLGFEKWLRERIPDIKINRDNYSIFQPDSISAIADLGYLSLGDFHLCLITVDNLINDFVSVPEEAITSPKTAAHFYILLEVLEEEEQLSIHGFLRYDKLVKYCQSINLNAKSDNCYQLPLSWFDPEVNNLLLYSRFLSPTAISLPSVVEVNNTEIQNLPPATSIATKALVNVTNWWREVFEEGWQSSKNIWKTVDSNYAWGYVRSLSLADYSSGTKKLDFGLLLNGQSVALVVNLKRVENNEFDVLVQVIPCYEEYRDEQYLPSGLKLKITLNPNTSKSESQEVTARKTDNIIQLEFSEAPGKQFQIEVSFKNAVITEDFLL</sequence>
<dbReference type="OrthoDB" id="440486at2"/>
<protein>
    <recommendedName>
        <fullName evidence="3">DUF1822 domain-containing protein</fullName>
    </recommendedName>
</protein>
<organism evidence="1 2">
    <name type="scientific">Scytonema hofmannii PCC 7110</name>
    <dbReference type="NCBI Taxonomy" id="128403"/>
    <lineage>
        <taxon>Bacteria</taxon>
        <taxon>Bacillati</taxon>
        <taxon>Cyanobacteriota</taxon>
        <taxon>Cyanophyceae</taxon>
        <taxon>Nostocales</taxon>
        <taxon>Scytonemataceae</taxon>
        <taxon>Scytonema</taxon>
    </lineage>
</organism>
<name>A0A139XCP7_9CYAN</name>
<evidence type="ECO:0000313" key="2">
    <source>
        <dbReference type="Proteomes" id="UP000076925"/>
    </source>
</evidence>
<keyword evidence="2" id="KW-1185">Reference proteome</keyword>
<gene>
    <name evidence="1" type="ORF">WA1_21115</name>
</gene>
<comment type="caution">
    <text evidence="1">The sequence shown here is derived from an EMBL/GenBank/DDBJ whole genome shotgun (WGS) entry which is preliminary data.</text>
</comment>
<reference evidence="1 2" key="1">
    <citation type="journal article" date="2013" name="Genome Biol. Evol.">
        <title>Genomes of Stigonematalean cyanobacteria (subsection V) and the evolution of oxygenic photosynthesis from prokaryotes to plastids.</title>
        <authorList>
            <person name="Dagan T."/>
            <person name="Roettger M."/>
            <person name="Stucken K."/>
            <person name="Landan G."/>
            <person name="Koch R."/>
            <person name="Major P."/>
            <person name="Gould S.B."/>
            <person name="Goremykin V.V."/>
            <person name="Rippka R."/>
            <person name="Tandeau de Marsac N."/>
            <person name="Gugger M."/>
            <person name="Lockhart P.J."/>
            <person name="Allen J.F."/>
            <person name="Brune I."/>
            <person name="Maus I."/>
            <person name="Puhler A."/>
            <person name="Martin W.F."/>
        </authorList>
    </citation>
    <scope>NUCLEOTIDE SEQUENCE [LARGE SCALE GENOMIC DNA]</scope>
    <source>
        <strain evidence="1 2">PCC 7110</strain>
    </source>
</reference>
<dbReference type="Proteomes" id="UP000076925">
    <property type="component" value="Unassembled WGS sequence"/>
</dbReference>
<dbReference type="EMBL" id="ANNX02000020">
    <property type="protein sequence ID" value="KYC42467.1"/>
    <property type="molecule type" value="Genomic_DNA"/>
</dbReference>
<dbReference type="Pfam" id="PF08852">
    <property type="entry name" value="DUF1822"/>
    <property type="match status" value="1"/>
</dbReference>
<dbReference type="AlphaFoldDB" id="A0A139XCP7"/>
<evidence type="ECO:0000313" key="1">
    <source>
        <dbReference type="EMBL" id="KYC42467.1"/>
    </source>
</evidence>
<proteinExistence type="predicted"/>
<accession>A0A139XCP7</accession>